<dbReference type="InterPro" id="IPR011991">
    <property type="entry name" value="ArsR-like_HTH"/>
</dbReference>
<dbReference type="PANTHER" id="PTHR33154">
    <property type="entry name" value="TRANSCRIPTIONAL REGULATOR, ARSR FAMILY"/>
    <property type="match status" value="1"/>
</dbReference>
<dbReference type="CDD" id="cd00090">
    <property type="entry name" value="HTH_ARSR"/>
    <property type="match status" value="1"/>
</dbReference>
<reference evidence="6" key="1">
    <citation type="submission" date="2019-07" db="EMBL/GenBank/DDBJ databases">
        <title>Chitinimonas sp. nov., isolated from Ny-Alesund, arctica soil.</title>
        <authorList>
            <person name="Xu Q."/>
            <person name="Peng F."/>
        </authorList>
    </citation>
    <scope>NUCLEOTIDE SEQUENCE [LARGE SCALE GENOMIC DNA]</scope>
    <source>
        <strain evidence="6">R3-44</strain>
    </source>
</reference>
<evidence type="ECO:0000256" key="1">
    <source>
        <dbReference type="ARBA" id="ARBA00023015"/>
    </source>
</evidence>
<evidence type="ECO:0000256" key="2">
    <source>
        <dbReference type="ARBA" id="ARBA00023125"/>
    </source>
</evidence>
<feature type="domain" description="HTH arsR-type" evidence="4">
    <location>
        <begin position="1"/>
        <end position="91"/>
    </location>
</feature>
<dbReference type="SMART" id="SM00418">
    <property type="entry name" value="HTH_ARSR"/>
    <property type="match status" value="1"/>
</dbReference>
<dbReference type="InterPro" id="IPR051081">
    <property type="entry name" value="HTH_MetalResp_TranReg"/>
</dbReference>
<dbReference type="RefSeq" id="WP_144279371.1">
    <property type="nucleotide sequence ID" value="NZ_CP041730.1"/>
</dbReference>
<keyword evidence="1" id="KW-0805">Transcription regulation</keyword>
<evidence type="ECO:0000259" key="4">
    <source>
        <dbReference type="PROSITE" id="PS50987"/>
    </source>
</evidence>
<dbReference type="GO" id="GO:0003677">
    <property type="term" value="F:DNA binding"/>
    <property type="evidence" value="ECO:0007669"/>
    <property type="project" value="UniProtKB-KW"/>
</dbReference>
<dbReference type="InterPro" id="IPR001845">
    <property type="entry name" value="HTH_ArsR_DNA-bd_dom"/>
</dbReference>
<accession>A0A516SIK6</accession>
<dbReference type="PROSITE" id="PS50987">
    <property type="entry name" value="HTH_ARSR_2"/>
    <property type="match status" value="1"/>
</dbReference>
<dbReference type="EMBL" id="CP041730">
    <property type="protein sequence ID" value="QDQ27984.1"/>
    <property type="molecule type" value="Genomic_DNA"/>
</dbReference>
<dbReference type="AlphaFoldDB" id="A0A516SIK6"/>
<evidence type="ECO:0000313" key="6">
    <source>
        <dbReference type="Proteomes" id="UP000317550"/>
    </source>
</evidence>
<name>A0A516SIK6_9NEIS</name>
<dbReference type="GO" id="GO:0003700">
    <property type="term" value="F:DNA-binding transcription factor activity"/>
    <property type="evidence" value="ECO:0007669"/>
    <property type="project" value="InterPro"/>
</dbReference>
<dbReference type="InterPro" id="IPR036390">
    <property type="entry name" value="WH_DNA-bd_sf"/>
</dbReference>
<sequence length="108" mass="12208">MDAFLDNVFEALASRPRRQILLYLADAELTTSDLAERFPISAPSISRHLSLLENAHLIASERRGQFVFYRLKSDILLSSLNSFMLELCPPAAPKARETMSMPKQRQTA</sequence>
<keyword evidence="6" id="KW-1185">Reference proteome</keyword>
<dbReference type="PANTHER" id="PTHR33154:SF33">
    <property type="entry name" value="TRANSCRIPTIONAL REPRESSOR SDPR"/>
    <property type="match status" value="1"/>
</dbReference>
<dbReference type="InterPro" id="IPR036388">
    <property type="entry name" value="WH-like_DNA-bd_sf"/>
</dbReference>
<dbReference type="Gene3D" id="1.10.10.10">
    <property type="entry name" value="Winged helix-like DNA-binding domain superfamily/Winged helix DNA-binding domain"/>
    <property type="match status" value="1"/>
</dbReference>
<dbReference type="Proteomes" id="UP000317550">
    <property type="component" value="Chromosome"/>
</dbReference>
<dbReference type="KEGG" id="cari:FNU76_17435"/>
<evidence type="ECO:0000313" key="5">
    <source>
        <dbReference type="EMBL" id="QDQ27984.1"/>
    </source>
</evidence>
<evidence type="ECO:0000256" key="3">
    <source>
        <dbReference type="ARBA" id="ARBA00023163"/>
    </source>
</evidence>
<protein>
    <submittedName>
        <fullName evidence="5">Winged helix-turn-helix transcriptional regulator</fullName>
    </submittedName>
</protein>
<dbReference type="SUPFAM" id="SSF46785">
    <property type="entry name" value="Winged helix' DNA-binding domain"/>
    <property type="match status" value="1"/>
</dbReference>
<keyword evidence="2" id="KW-0238">DNA-binding</keyword>
<organism evidence="5 6">
    <name type="scientific">Chitinimonas arctica</name>
    <dbReference type="NCBI Taxonomy" id="2594795"/>
    <lineage>
        <taxon>Bacteria</taxon>
        <taxon>Pseudomonadati</taxon>
        <taxon>Pseudomonadota</taxon>
        <taxon>Betaproteobacteria</taxon>
        <taxon>Neisseriales</taxon>
        <taxon>Chitinibacteraceae</taxon>
        <taxon>Chitinimonas</taxon>
    </lineage>
</organism>
<dbReference type="PRINTS" id="PR00778">
    <property type="entry name" value="HTHARSR"/>
</dbReference>
<dbReference type="Pfam" id="PF01022">
    <property type="entry name" value="HTH_5"/>
    <property type="match status" value="1"/>
</dbReference>
<dbReference type="NCBIfam" id="NF033788">
    <property type="entry name" value="HTH_metalloreg"/>
    <property type="match status" value="1"/>
</dbReference>
<keyword evidence="3" id="KW-0804">Transcription</keyword>
<dbReference type="OrthoDB" id="3628603at2"/>
<gene>
    <name evidence="5" type="ORF">FNU76_17435</name>
</gene>
<proteinExistence type="predicted"/>